<proteinExistence type="predicted"/>
<name>A0A5J4UKB7_9EUKA</name>
<protein>
    <recommendedName>
        <fullName evidence="3">Right handed beta helix domain-containing protein</fullName>
    </recommendedName>
</protein>
<dbReference type="Proteomes" id="UP000324800">
    <property type="component" value="Unassembled WGS sequence"/>
</dbReference>
<sequence>MKQLYGTVSAMNRQAQLMIKKDGDMQSIEIGQQGCISAIEGLQLRIYGIKITTDQSLLTIPIIFIQDFNTLLELNAVAFTRIKQSPTTEAKGIVQISDNSTELIIYDCIFEDITIEGHGGIAIRIENDQENSFDATIEGTQFNNIN</sequence>
<evidence type="ECO:0000313" key="1">
    <source>
        <dbReference type="EMBL" id="KAA6370422.1"/>
    </source>
</evidence>
<dbReference type="EMBL" id="SNRW01015398">
    <property type="protein sequence ID" value="KAA6370422.1"/>
    <property type="molecule type" value="Genomic_DNA"/>
</dbReference>
<evidence type="ECO:0008006" key="3">
    <source>
        <dbReference type="Google" id="ProtNLM"/>
    </source>
</evidence>
<comment type="caution">
    <text evidence="1">The sequence shown here is derived from an EMBL/GenBank/DDBJ whole genome shotgun (WGS) entry which is preliminary data.</text>
</comment>
<dbReference type="AlphaFoldDB" id="A0A5J4UKB7"/>
<accession>A0A5J4UKB7</accession>
<reference evidence="1 2" key="1">
    <citation type="submission" date="2019-03" db="EMBL/GenBank/DDBJ databases">
        <title>Single cell metagenomics reveals metabolic interactions within the superorganism composed of flagellate Streblomastix strix and complex community of Bacteroidetes bacteria on its surface.</title>
        <authorList>
            <person name="Treitli S.C."/>
            <person name="Kolisko M."/>
            <person name="Husnik F."/>
            <person name="Keeling P."/>
            <person name="Hampl V."/>
        </authorList>
    </citation>
    <scope>NUCLEOTIDE SEQUENCE [LARGE SCALE GENOMIC DNA]</scope>
    <source>
        <strain evidence="1">ST1C</strain>
    </source>
</reference>
<organism evidence="1 2">
    <name type="scientific">Streblomastix strix</name>
    <dbReference type="NCBI Taxonomy" id="222440"/>
    <lineage>
        <taxon>Eukaryota</taxon>
        <taxon>Metamonada</taxon>
        <taxon>Preaxostyla</taxon>
        <taxon>Oxymonadida</taxon>
        <taxon>Streblomastigidae</taxon>
        <taxon>Streblomastix</taxon>
    </lineage>
</organism>
<gene>
    <name evidence="1" type="ORF">EZS28_034050</name>
</gene>
<evidence type="ECO:0000313" key="2">
    <source>
        <dbReference type="Proteomes" id="UP000324800"/>
    </source>
</evidence>